<evidence type="ECO:0000313" key="2">
    <source>
        <dbReference type="Proteomes" id="UP000265520"/>
    </source>
</evidence>
<accession>A0A392RKR3</accession>
<keyword evidence="2" id="KW-1185">Reference proteome</keyword>
<feature type="non-terminal residue" evidence="1">
    <location>
        <position position="1"/>
    </location>
</feature>
<evidence type="ECO:0000313" key="1">
    <source>
        <dbReference type="EMBL" id="MCI37223.1"/>
    </source>
</evidence>
<organism evidence="1 2">
    <name type="scientific">Trifolium medium</name>
    <dbReference type="NCBI Taxonomy" id="97028"/>
    <lineage>
        <taxon>Eukaryota</taxon>
        <taxon>Viridiplantae</taxon>
        <taxon>Streptophyta</taxon>
        <taxon>Embryophyta</taxon>
        <taxon>Tracheophyta</taxon>
        <taxon>Spermatophyta</taxon>
        <taxon>Magnoliopsida</taxon>
        <taxon>eudicotyledons</taxon>
        <taxon>Gunneridae</taxon>
        <taxon>Pentapetalae</taxon>
        <taxon>rosids</taxon>
        <taxon>fabids</taxon>
        <taxon>Fabales</taxon>
        <taxon>Fabaceae</taxon>
        <taxon>Papilionoideae</taxon>
        <taxon>50 kb inversion clade</taxon>
        <taxon>NPAAA clade</taxon>
        <taxon>Hologalegina</taxon>
        <taxon>IRL clade</taxon>
        <taxon>Trifolieae</taxon>
        <taxon>Trifolium</taxon>
    </lineage>
</organism>
<sequence>EATQPGVPPYLPPRSSLGVGGILGRSDRSALAVASWEGGSVAYGLCFHSV</sequence>
<name>A0A392RKR3_9FABA</name>
<proteinExistence type="predicted"/>
<protein>
    <submittedName>
        <fullName evidence="1">Uncharacterized protein</fullName>
    </submittedName>
</protein>
<dbReference type="Proteomes" id="UP000265520">
    <property type="component" value="Unassembled WGS sequence"/>
</dbReference>
<dbReference type="AlphaFoldDB" id="A0A392RKR3"/>
<dbReference type="EMBL" id="LXQA010242194">
    <property type="protein sequence ID" value="MCI37223.1"/>
    <property type="molecule type" value="Genomic_DNA"/>
</dbReference>
<reference evidence="1 2" key="1">
    <citation type="journal article" date="2018" name="Front. Plant Sci.">
        <title>Red Clover (Trifolium pratense) and Zigzag Clover (T. medium) - A Picture of Genomic Similarities and Differences.</title>
        <authorList>
            <person name="Dluhosova J."/>
            <person name="Istvanek J."/>
            <person name="Nedelnik J."/>
            <person name="Repkova J."/>
        </authorList>
    </citation>
    <scope>NUCLEOTIDE SEQUENCE [LARGE SCALE GENOMIC DNA]</scope>
    <source>
        <strain evidence="2">cv. 10/8</strain>
        <tissue evidence="1">Leaf</tissue>
    </source>
</reference>
<comment type="caution">
    <text evidence="1">The sequence shown here is derived from an EMBL/GenBank/DDBJ whole genome shotgun (WGS) entry which is preliminary data.</text>
</comment>